<dbReference type="Proteomes" id="UP000717585">
    <property type="component" value="Unassembled WGS sequence"/>
</dbReference>
<dbReference type="SUPFAM" id="SSF90229">
    <property type="entry name" value="CCCH zinc finger"/>
    <property type="match status" value="2"/>
</dbReference>
<evidence type="ECO:0000256" key="7">
    <source>
        <dbReference type="ARBA" id="ARBA00022884"/>
    </source>
</evidence>
<dbReference type="SUPFAM" id="SSF57756">
    <property type="entry name" value="Retrovirus zinc finger-like domains"/>
    <property type="match status" value="1"/>
</dbReference>
<keyword evidence="6 9" id="KW-0862">Zinc</keyword>
<evidence type="ECO:0000259" key="12">
    <source>
        <dbReference type="PROSITE" id="PS50158"/>
    </source>
</evidence>
<keyword evidence="7" id="KW-0694">RNA-binding</keyword>
<feature type="domain" description="C3H1-type" evidence="11">
    <location>
        <begin position="90"/>
        <end position="117"/>
    </location>
</feature>
<dbReference type="InterPro" id="IPR045348">
    <property type="entry name" value="CPSF4/Yth1"/>
</dbReference>
<protein>
    <submittedName>
        <fullName evidence="13">Zinc finger C-x8-C-x5-C-x3-H type (And similar)</fullName>
    </submittedName>
</protein>
<dbReference type="Pfam" id="PF14608">
    <property type="entry name" value="zf-CCCH_2"/>
    <property type="match status" value="2"/>
</dbReference>
<organism evidence="13 14">
    <name type="scientific">Carpediemonas membranifera</name>
    <dbReference type="NCBI Taxonomy" id="201153"/>
    <lineage>
        <taxon>Eukaryota</taxon>
        <taxon>Metamonada</taxon>
        <taxon>Carpediemonas-like organisms</taxon>
        <taxon>Carpediemonas</taxon>
    </lineage>
</organism>
<dbReference type="InterPro" id="IPR000571">
    <property type="entry name" value="Znf_CCCH"/>
</dbReference>
<evidence type="ECO:0000256" key="2">
    <source>
        <dbReference type="ARBA" id="ARBA00022664"/>
    </source>
</evidence>
<evidence type="ECO:0000256" key="5">
    <source>
        <dbReference type="ARBA" id="ARBA00022771"/>
    </source>
</evidence>
<feature type="zinc finger region" description="C3H1-type" evidence="9">
    <location>
        <begin position="90"/>
        <end position="117"/>
    </location>
</feature>
<evidence type="ECO:0000256" key="3">
    <source>
        <dbReference type="ARBA" id="ARBA00022723"/>
    </source>
</evidence>
<evidence type="ECO:0000256" key="1">
    <source>
        <dbReference type="ARBA" id="ARBA00004123"/>
    </source>
</evidence>
<reference evidence="13" key="1">
    <citation type="submission" date="2021-05" db="EMBL/GenBank/DDBJ databases">
        <title>A free-living protist that lacks canonical eukaryotic 1 DNA replication and segregation systems.</title>
        <authorList>
            <person name="Salas-Leiva D.E."/>
            <person name="Tromer E.C."/>
            <person name="Curtis B.A."/>
            <person name="Jerlstrom-Hultqvist J."/>
            <person name="Kolisko M."/>
            <person name="Yi Z."/>
            <person name="Salas-Leiva J.S."/>
            <person name="Gallot-Lavallee L."/>
            <person name="Kops G.J.P.L."/>
            <person name="Archibald J.M."/>
            <person name="Simpson A.G.B."/>
            <person name="Roger A.J."/>
        </authorList>
    </citation>
    <scope>NUCLEOTIDE SEQUENCE</scope>
    <source>
        <strain evidence="13">BICM</strain>
    </source>
</reference>
<dbReference type="OrthoDB" id="1914176at2759"/>
<evidence type="ECO:0000256" key="4">
    <source>
        <dbReference type="ARBA" id="ARBA00022737"/>
    </source>
</evidence>
<dbReference type="EMBL" id="JAHDYR010000053">
    <property type="protein sequence ID" value="KAG9391692.1"/>
    <property type="molecule type" value="Genomic_DNA"/>
</dbReference>
<dbReference type="GO" id="GO:0005634">
    <property type="term" value="C:nucleus"/>
    <property type="evidence" value="ECO:0007669"/>
    <property type="project" value="UniProtKB-SubCell"/>
</dbReference>
<dbReference type="PANTHER" id="PTHR23102:SF24">
    <property type="entry name" value="CLEAVAGE AND POLYADENYLATION SPECIFICITY FACTOR SUBUNIT 4"/>
    <property type="match status" value="1"/>
</dbReference>
<dbReference type="Pfam" id="PF00642">
    <property type="entry name" value="zf-CCCH"/>
    <property type="match status" value="2"/>
</dbReference>
<evidence type="ECO:0000259" key="11">
    <source>
        <dbReference type="PROSITE" id="PS50103"/>
    </source>
</evidence>
<evidence type="ECO:0000313" key="14">
    <source>
        <dbReference type="Proteomes" id="UP000717585"/>
    </source>
</evidence>
<dbReference type="SMART" id="SM00356">
    <property type="entry name" value="ZnF_C3H1"/>
    <property type="match status" value="4"/>
</dbReference>
<sequence length="193" mass="22091">MDEDMMELPLETKLYKMVGPNGAMKHLIPLGNPTQTTICKHYLRGLCKKGDQCKYLHVFDMAKMAECHFNKQYGFCNNDECQYRHVDRDAQQEEECPYFARGFCKHGDKCRLRHVNKPICPNYMAGFCPDGPTCQLGHPKFELPVDKALQERAPALGSSKLPTFCYNCGSEGHRRQECDQPPMNVTPLWPSGR</sequence>
<evidence type="ECO:0000256" key="8">
    <source>
        <dbReference type="ARBA" id="ARBA00023242"/>
    </source>
</evidence>
<evidence type="ECO:0000256" key="10">
    <source>
        <dbReference type="SAM" id="MobiDB-lite"/>
    </source>
</evidence>
<gene>
    <name evidence="13" type="ORF">J8273_6468</name>
</gene>
<feature type="domain" description="CCHC-type" evidence="12">
    <location>
        <begin position="165"/>
        <end position="180"/>
    </location>
</feature>
<dbReference type="PANTHER" id="PTHR23102">
    <property type="entry name" value="CLEAVAGE AND POLYADENYLATION SPECIFICITY FACTOR SUBUNIT 4-RELATED"/>
    <property type="match status" value="1"/>
</dbReference>
<dbReference type="GO" id="GO:0003723">
    <property type="term" value="F:RNA binding"/>
    <property type="evidence" value="ECO:0007669"/>
    <property type="project" value="UniProtKB-KW"/>
</dbReference>
<feature type="zinc finger region" description="C3H1-type" evidence="9">
    <location>
        <begin position="33"/>
        <end position="60"/>
    </location>
</feature>
<dbReference type="SMART" id="SM00343">
    <property type="entry name" value="ZnF_C2HC"/>
    <property type="match status" value="1"/>
</dbReference>
<feature type="region of interest" description="Disordered" evidence="10">
    <location>
        <begin position="171"/>
        <end position="193"/>
    </location>
</feature>
<comment type="subcellular location">
    <subcellularLocation>
        <location evidence="1">Nucleus</location>
    </subcellularLocation>
</comment>
<evidence type="ECO:0000313" key="13">
    <source>
        <dbReference type="EMBL" id="KAG9391692.1"/>
    </source>
</evidence>
<dbReference type="InterPro" id="IPR036855">
    <property type="entry name" value="Znf_CCCH_sf"/>
</dbReference>
<dbReference type="Pfam" id="PF00098">
    <property type="entry name" value="zf-CCHC"/>
    <property type="match status" value="1"/>
</dbReference>
<keyword evidence="4" id="KW-0677">Repeat</keyword>
<evidence type="ECO:0000256" key="9">
    <source>
        <dbReference type="PROSITE-ProRule" id="PRU00723"/>
    </source>
</evidence>
<dbReference type="InterPro" id="IPR036875">
    <property type="entry name" value="Znf_CCHC_sf"/>
</dbReference>
<feature type="zinc finger region" description="C3H1-type" evidence="9">
    <location>
        <begin position="61"/>
        <end position="88"/>
    </location>
</feature>
<accession>A0A8J6B7L8</accession>
<comment type="caution">
    <text evidence="13">The sequence shown here is derived from an EMBL/GenBank/DDBJ whole genome shotgun (WGS) entry which is preliminary data.</text>
</comment>
<dbReference type="PROSITE" id="PS50103">
    <property type="entry name" value="ZF_C3H1"/>
    <property type="match status" value="4"/>
</dbReference>
<dbReference type="Gene3D" id="4.10.1000.10">
    <property type="entry name" value="Zinc finger, CCCH-type"/>
    <property type="match status" value="2"/>
</dbReference>
<keyword evidence="2" id="KW-0507">mRNA processing</keyword>
<keyword evidence="14" id="KW-1185">Reference proteome</keyword>
<dbReference type="PROSITE" id="PS50158">
    <property type="entry name" value="ZF_CCHC"/>
    <property type="match status" value="1"/>
</dbReference>
<keyword evidence="8" id="KW-0539">Nucleus</keyword>
<dbReference type="GO" id="GO:0008270">
    <property type="term" value="F:zinc ion binding"/>
    <property type="evidence" value="ECO:0007669"/>
    <property type="project" value="UniProtKB-KW"/>
</dbReference>
<keyword evidence="3 9" id="KW-0479">Metal-binding</keyword>
<proteinExistence type="predicted"/>
<dbReference type="AlphaFoldDB" id="A0A8J6B7L8"/>
<keyword evidence="5 9" id="KW-0863">Zinc-finger</keyword>
<feature type="domain" description="C3H1-type" evidence="11">
    <location>
        <begin position="119"/>
        <end position="141"/>
    </location>
</feature>
<dbReference type="GO" id="GO:0006397">
    <property type="term" value="P:mRNA processing"/>
    <property type="evidence" value="ECO:0007669"/>
    <property type="project" value="UniProtKB-KW"/>
</dbReference>
<dbReference type="InterPro" id="IPR001878">
    <property type="entry name" value="Znf_CCHC"/>
</dbReference>
<feature type="zinc finger region" description="C3H1-type" evidence="9">
    <location>
        <begin position="119"/>
        <end position="141"/>
    </location>
</feature>
<feature type="domain" description="C3H1-type" evidence="11">
    <location>
        <begin position="33"/>
        <end position="60"/>
    </location>
</feature>
<feature type="domain" description="C3H1-type" evidence="11">
    <location>
        <begin position="61"/>
        <end position="88"/>
    </location>
</feature>
<name>A0A8J6B7L8_9EUKA</name>
<evidence type="ECO:0000256" key="6">
    <source>
        <dbReference type="ARBA" id="ARBA00022833"/>
    </source>
</evidence>